<protein>
    <submittedName>
        <fullName evidence="7">YihY/virulence factor BrkB family protein</fullName>
    </submittedName>
</protein>
<dbReference type="Proteomes" id="UP000294194">
    <property type="component" value="Unassembled WGS sequence"/>
</dbReference>
<dbReference type="AlphaFoldDB" id="A0A4Q9GYZ0"/>
<dbReference type="NCBIfam" id="TIGR00765">
    <property type="entry name" value="yihY_not_rbn"/>
    <property type="match status" value="1"/>
</dbReference>
<keyword evidence="5 6" id="KW-0472">Membrane</keyword>
<comment type="subcellular location">
    <subcellularLocation>
        <location evidence="1">Cell membrane</location>
        <topology evidence="1">Multi-pass membrane protein</topology>
    </subcellularLocation>
</comment>
<keyword evidence="8" id="KW-1185">Reference proteome</keyword>
<reference evidence="8" key="1">
    <citation type="submission" date="2019-02" db="EMBL/GenBank/DDBJ databases">
        <title>Glaciihabitans arcticus sp. nov., a psychrotolerant bacterium isolated from polar soil.</title>
        <authorList>
            <person name="Dahal R.H."/>
        </authorList>
    </citation>
    <scope>NUCLEOTIDE SEQUENCE [LARGE SCALE GENOMIC DNA]</scope>
    <source>
        <strain evidence="8">RP-3-7</strain>
    </source>
</reference>
<feature type="transmembrane region" description="Helical" evidence="6">
    <location>
        <begin position="117"/>
        <end position="137"/>
    </location>
</feature>
<dbReference type="PANTHER" id="PTHR30213:SF0">
    <property type="entry name" value="UPF0761 MEMBRANE PROTEIN YIHY"/>
    <property type="match status" value="1"/>
</dbReference>
<sequence length="308" mass="33485">MRHRGLDSAAALTFFAALALFPATLTVVSSFALLNNRENAIRNILSVANEFVTEDTVETLRDPLTSLLSIGNPGLAFAIGLSLTLWSVSSYATAFGRAVNTVYEVQEGRPIWKFRGLMMLVTLLLMIGFALIVVILLGTPSAARTIGEAAGFGEPWLTVWNVGKWPALAALAFSLVAVLYYATPNVRHSRLRWVSWGAAFALLAWGVATLAFAVYVMTVGTYDKVYGWIGGGLALLVWLYITNLVLVIGAEVDGELVRVRQLAAGIPAEDTIQLPARDTTRTLMLARQRADDVREGREIREKASRPSS</sequence>
<evidence type="ECO:0000313" key="7">
    <source>
        <dbReference type="EMBL" id="TBN58497.1"/>
    </source>
</evidence>
<name>A0A4Q9GYZ0_9MICO</name>
<evidence type="ECO:0000256" key="3">
    <source>
        <dbReference type="ARBA" id="ARBA00022692"/>
    </source>
</evidence>
<accession>A0A4Q9GYZ0</accession>
<evidence type="ECO:0000256" key="4">
    <source>
        <dbReference type="ARBA" id="ARBA00022989"/>
    </source>
</evidence>
<evidence type="ECO:0000313" key="8">
    <source>
        <dbReference type="Proteomes" id="UP000294194"/>
    </source>
</evidence>
<keyword evidence="2" id="KW-1003">Cell membrane</keyword>
<dbReference type="EMBL" id="SISG01000001">
    <property type="protein sequence ID" value="TBN58497.1"/>
    <property type="molecule type" value="Genomic_DNA"/>
</dbReference>
<evidence type="ECO:0000256" key="1">
    <source>
        <dbReference type="ARBA" id="ARBA00004651"/>
    </source>
</evidence>
<feature type="transmembrane region" description="Helical" evidence="6">
    <location>
        <begin position="194"/>
        <end position="216"/>
    </location>
</feature>
<dbReference type="Pfam" id="PF03631">
    <property type="entry name" value="Virul_fac_BrkB"/>
    <property type="match status" value="1"/>
</dbReference>
<organism evidence="7 8">
    <name type="scientific">Glaciihabitans arcticus</name>
    <dbReference type="NCBI Taxonomy" id="2668039"/>
    <lineage>
        <taxon>Bacteria</taxon>
        <taxon>Bacillati</taxon>
        <taxon>Actinomycetota</taxon>
        <taxon>Actinomycetes</taxon>
        <taxon>Micrococcales</taxon>
        <taxon>Microbacteriaceae</taxon>
        <taxon>Glaciihabitans</taxon>
    </lineage>
</organism>
<dbReference type="PANTHER" id="PTHR30213">
    <property type="entry name" value="INNER MEMBRANE PROTEIN YHJD"/>
    <property type="match status" value="1"/>
</dbReference>
<feature type="transmembrane region" description="Helical" evidence="6">
    <location>
        <begin position="75"/>
        <end position="96"/>
    </location>
</feature>
<gene>
    <name evidence="7" type="ORF">EYE40_02750</name>
</gene>
<dbReference type="InterPro" id="IPR017039">
    <property type="entry name" value="Virul_fac_BrkB"/>
</dbReference>
<evidence type="ECO:0000256" key="5">
    <source>
        <dbReference type="ARBA" id="ARBA00023136"/>
    </source>
</evidence>
<keyword evidence="3 6" id="KW-0812">Transmembrane</keyword>
<proteinExistence type="predicted"/>
<evidence type="ECO:0000256" key="2">
    <source>
        <dbReference type="ARBA" id="ARBA00022475"/>
    </source>
</evidence>
<dbReference type="PIRSF" id="PIRSF035875">
    <property type="entry name" value="RNase_BN"/>
    <property type="match status" value="1"/>
</dbReference>
<feature type="transmembrane region" description="Helical" evidence="6">
    <location>
        <begin position="228"/>
        <end position="250"/>
    </location>
</feature>
<keyword evidence="4 6" id="KW-1133">Transmembrane helix</keyword>
<evidence type="ECO:0000256" key="6">
    <source>
        <dbReference type="SAM" id="Phobius"/>
    </source>
</evidence>
<comment type="caution">
    <text evidence="7">The sequence shown here is derived from an EMBL/GenBank/DDBJ whole genome shotgun (WGS) entry which is preliminary data.</text>
</comment>
<dbReference type="GO" id="GO:0005886">
    <property type="term" value="C:plasma membrane"/>
    <property type="evidence" value="ECO:0007669"/>
    <property type="project" value="UniProtKB-SubCell"/>
</dbReference>
<feature type="transmembrane region" description="Helical" evidence="6">
    <location>
        <begin position="165"/>
        <end position="182"/>
    </location>
</feature>